<dbReference type="PRINTS" id="PR01438">
    <property type="entry name" value="UNVRSLSTRESS"/>
</dbReference>
<dbReference type="eggNOG" id="COG0589">
    <property type="taxonomic scope" value="Bacteria"/>
</dbReference>
<dbReference type="PANTHER" id="PTHR46268:SF6">
    <property type="entry name" value="UNIVERSAL STRESS PROTEIN UP12"/>
    <property type="match status" value="1"/>
</dbReference>
<organism evidence="3 4">
    <name type="scientific">Winogradskyella psychrotolerans RS-3</name>
    <dbReference type="NCBI Taxonomy" id="641526"/>
    <lineage>
        <taxon>Bacteria</taxon>
        <taxon>Pseudomonadati</taxon>
        <taxon>Bacteroidota</taxon>
        <taxon>Flavobacteriia</taxon>
        <taxon>Flavobacteriales</taxon>
        <taxon>Flavobacteriaceae</taxon>
        <taxon>Winogradskyella</taxon>
    </lineage>
</organism>
<reference evidence="3 4" key="1">
    <citation type="journal article" date="2013" name="Genome Announc.">
        <title>Draft Genome Sequence of Winogradskyella psychrotolerans RS-3T, Isolated from the Marine Transect of Kongsfjorden, Ny-Alesund, Svalbard, Arctic Ocean.</title>
        <authorList>
            <person name="Kumar Pinnaka A."/>
            <person name="Ara S."/>
            <person name="Singh A."/>
            <person name="Shivaji S."/>
        </authorList>
    </citation>
    <scope>NUCLEOTIDE SEQUENCE [LARGE SCALE GENOMIC DNA]</scope>
    <source>
        <strain evidence="3 4">RS-3</strain>
    </source>
</reference>
<dbReference type="Proteomes" id="UP000014962">
    <property type="component" value="Unassembled WGS sequence"/>
</dbReference>
<proteinExistence type="inferred from homology"/>
<evidence type="ECO:0000313" key="4">
    <source>
        <dbReference type="Proteomes" id="UP000014962"/>
    </source>
</evidence>
<gene>
    <name evidence="3" type="ORF">ADIWIN_2498</name>
</gene>
<dbReference type="CDD" id="cd00293">
    <property type="entry name" value="USP-like"/>
    <property type="match status" value="2"/>
</dbReference>
<dbReference type="EMBL" id="ATMR01000124">
    <property type="protein sequence ID" value="EPR72328.1"/>
    <property type="molecule type" value="Genomic_DNA"/>
</dbReference>
<keyword evidence="4" id="KW-1185">Reference proteome</keyword>
<dbReference type="PANTHER" id="PTHR46268">
    <property type="entry name" value="STRESS RESPONSE PROTEIN NHAX"/>
    <property type="match status" value="1"/>
</dbReference>
<feature type="domain" description="UspA" evidence="2">
    <location>
        <begin position="1"/>
        <end position="140"/>
    </location>
</feature>
<dbReference type="InterPro" id="IPR014729">
    <property type="entry name" value="Rossmann-like_a/b/a_fold"/>
</dbReference>
<dbReference type="AlphaFoldDB" id="S7X8G5"/>
<dbReference type="SUPFAM" id="SSF52402">
    <property type="entry name" value="Adenine nucleotide alpha hydrolases-like"/>
    <property type="match status" value="2"/>
</dbReference>
<comment type="caution">
    <text evidence="3">The sequence shown here is derived from an EMBL/GenBank/DDBJ whole genome shotgun (WGS) entry which is preliminary data.</text>
</comment>
<evidence type="ECO:0000256" key="1">
    <source>
        <dbReference type="ARBA" id="ARBA00008791"/>
    </source>
</evidence>
<evidence type="ECO:0000259" key="2">
    <source>
        <dbReference type="Pfam" id="PF00582"/>
    </source>
</evidence>
<dbReference type="Pfam" id="PF00582">
    <property type="entry name" value="Usp"/>
    <property type="match status" value="2"/>
</dbReference>
<comment type="similarity">
    <text evidence="1">Belongs to the universal stress protein A family.</text>
</comment>
<dbReference type="PATRIC" id="fig|641526.4.peg.2479"/>
<evidence type="ECO:0000313" key="3">
    <source>
        <dbReference type="EMBL" id="EPR72328.1"/>
    </source>
</evidence>
<feature type="domain" description="UspA" evidence="2">
    <location>
        <begin position="149"/>
        <end position="270"/>
    </location>
</feature>
<accession>S7X8G5</accession>
<sequence>MKNIIIPVDFSKQSEFASKAGAILAKKHNAVIHVLHMLELSDSIFTHSETENENEMLFMLAIANKKIELFLEKDYLEGVKVEPMIKHHKVYKEVDTVAKETNADLIIMGSHGLTDYDGVFTGSNAEKMVRYSNTPVLIIKSEPKNFDLKTVVIATDLNPENVSAYKNNLAMFSNLGSRIHLVYVNLPYSNFISSKEFNEKVTLFAAAGGSDNVEFIAGYTVEDGLIQYAEETSADLIAISTHAHKGLSHFLEGSISEDLANHAKLPVMTFKL</sequence>
<protein>
    <submittedName>
        <fullName evidence="3">UspA</fullName>
    </submittedName>
</protein>
<dbReference type="InterPro" id="IPR006015">
    <property type="entry name" value="Universal_stress_UspA"/>
</dbReference>
<name>S7X8G5_9FLAO</name>
<dbReference type="STRING" id="641526.ADIWIN_2498"/>
<dbReference type="OrthoDB" id="1522603at2"/>
<dbReference type="InterPro" id="IPR006016">
    <property type="entry name" value="UspA"/>
</dbReference>
<dbReference type="Gene3D" id="3.40.50.620">
    <property type="entry name" value="HUPs"/>
    <property type="match status" value="2"/>
</dbReference>
<dbReference type="RefSeq" id="WP_020897403.1">
    <property type="nucleotide sequence ID" value="NZ_ATMR01000124.1"/>
</dbReference>